<evidence type="ECO:0000313" key="2">
    <source>
        <dbReference type="EMBL" id="MED6224228.1"/>
    </source>
</evidence>
<gene>
    <name evidence="2" type="ORF">PIB30_081915</name>
</gene>
<feature type="region of interest" description="Disordered" evidence="1">
    <location>
        <begin position="139"/>
        <end position="182"/>
    </location>
</feature>
<reference evidence="2 3" key="1">
    <citation type="journal article" date="2023" name="Plants (Basel)">
        <title>Bridging the Gap: Combining Genomics and Transcriptomics Approaches to Understand Stylosanthes scabra, an Orphan Legume from the Brazilian Caatinga.</title>
        <authorList>
            <person name="Ferreira-Neto J.R.C."/>
            <person name="da Silva M.D."/>
            <person name="Binneck E."/>
            <person name="de Melo N.F."/>
            <person name="da Silva R.H."/>
            <person name="de Melo A.L.T.M."/>
            <person name="Pandolfi V."/>
            <person name="Bustamante F.O."/>
            <person name="Brasileiro-Vidal A.C."/>
            <person name="Benko-Iseppon A.M."/>
        </authorList>
    </citation>
    <scope>NUCLEOTIDE SEQUENCE [LARGE SCALE GENOMIC DNA]</scope>
    <source>
        <tissue evidence="2">Leaves</tissue>
    </source>
</reference>
<sequence length="230" mass="26388">VYQVIEGPGNNWENNPADHTIPEIKIDNAILNAQATAWHKLIIANVDPKQHGTTFDMNHAILIYVLMTEGVVNLPCIMRDVLLMRPTGNSRNLLLYLVFIGRLPSRYQVPEFPRDEIYNLREQDMYCLCGDWKGEQPKVRRGRFIPPPPAPQARQAEQNPPSPPPQPAKIPSSSVRHSSEPSLREVMRYLRRQERLQLNMQSMLRDAFPDTTFNHLLPVTWSEDDSDAES</sequence>
<organism evidence="2 3">
    <name type="scientific">Stylosanthes scabra</name>
    <dbReference type="NCBI Taxonomy" id="79078"/>
    <lineage>
        <taxon>Eukaryota</taxon>
        <taxon>Viridiplantae</taxon>
        <taxon>Streptophyta</taxon>
        <taxon>Embryophyta</taxon>
        <taxon>Tracheophyta</taxon>
        <taxon>Spermatophyta</taxon>
        <taxon>Magnoliopsida</taxon>
        <taxon>eudicotyledons</taxon>
        <taxon>Gunneridae</taxon>
        <taxon>Pentapetalae</taxon>
        <taxon>rosids</taxon>
        <taxon>fabids</taxon>
        <taxon>Fabales</taxon>
        <taxon>Fabaceae</taxon>
        <taxon>Papilionoideae</taxon>
        <taxon>50 kb inversion clade</taxon>
        <taxon>dalbergioids sensu lato</taxon>
        <taxon>Dalbergieae</taxon>
        <taxon>Pterocarpus clade</taxon>
        <taxon>Stylosanthes</taxon>
    </lineage>
</organism>
<name>A0ABU6ZQF1_9FABA</name>
<dbReference type="Proteomes" id="UP001341840">
    <property type="component" value="Unassembled WGS sequence"/>
</dbReference>
<evidence type="ECO:0000256" key="1">
    <source>
        <dbReference type="SAM" id="MobiDB-lite"/>
    </source>
</evidence>
<comment type="caution">
    <text evidence="2">The sequence shown here is derived from an EMBL/GenBank/DDBJ whole genome shotgun (WGS) entry which is preliminary data.</text>
</comment>
<evidence type="ECO:0000313" key="3">
    <source>
        <dbReference type="Proteomes" id="UP001341840"/>
    </source>
</evidence>
<dbReference type="EMBL" id="JASCZI010273102">
    <property type="protein sequence ID" value="MED6224228.1"/>
    <property type="molecule type" value="Genomic_DNA"/>
</dbReference>
<proteinExistence type="predicted"/>
<keyword evidence="3" id="KW-1185">Reference proteome</keyword>
<feature type="non-terminal residue" evidence="2">
    <location>
        <position position="1"/>
    </location>
</feature>
<protein>
    <submittedName>
        <fullName evidence="2">Uncharacterized protein</fullName>
    </submittedName>
</protein>
<accession>A0ABU6ZQF1</accession>